<dbReference type="InterPro" id="IPR002645">
    <property type="entry name" value="STAS_dom"/>
</dbReference>
<dbReference type="InterPro" id="IPR036513">
    <property type="entry name" value="STAS_dom_sf"/>
</dbReference>
<dbReference type="RefSeq" id="WP_195081103.1">
    <property type="nucleotide sequence ID" value="NZ_JAYESH010000006.1"/>
</dbReference>
<dbReference type="PANTHER" id="PTHR33495">
    <property type="entry name" value="ANTI-SIGMA FACTOR ANTAGONIST TM_1081-RELATED-RELATED"/>
    <property type="match status" value="1"/>
</dbReference>
<sequence>MSTELHGLDGGAATSSDGWKDALLGLDATFEHRGDATIVHAHGEVDAYTLPAWRRLLREATTTTAAPGPMVIDTTGLRFMSGRSLVVLAEEAEACSRRGIRLRIVGNRLVVGRVVAVLDLHALRPVHSRLEDALADSPPSGRFHGIGPRASWRGHAGAAERHPL</sequence>
<dbReference type="PANTHER" id="PTHR33495:SF2">
    <property type="entry name" value="ANTI-SIGMA FACTOR ANTAGONIST TM_1081-RELATED"/>
    <property type="match status" value="1"/>
</dbReference>
<keyword evidence="6" id="KW-1185">Reference proteome</keyword>
<reference evidence="5 6" key="1">
    <citation type="submission" date="2023-12" db="EMBL/GenBank/DDBJ databases">
        <title>novel species in genus Nocarida.</title>
        <authorList>
            <person name="Li Z."/>
        </authorList>
    </citation>
    <scope>NUCLEOTIDE SEQUENCE [LARGE SCALE GENOMIC DNA]</scope>
    <source>
        <strain evidence="5 6">CDC186</strain>
    </source>
</reference>
<organism evidence="5 6">
    <name type="scientific">Nocardia implantans</name>
    <dbReference type="NCBI Taxonomy" id="3108168"/>
    <lineage>
        <taxon>Bacteria</taxon>
        <taxon>Bacillati</taxon>
        <taxon>Actinomycetota</taxon>
        <taxon>Actinomycetes</taxon>
        <taxon>Mycobacteriales</taxon>
        <taxon>Nocardiaceae</taxon>
        <taxon>Nocardia</taxon>
    </lineage>
</organism>
<dbReference type="CDD" id="cd07043">
    <property type="entry name" value="STAS_anti-anti-sigma_factors"/>
    <property type="match status" value="1"/>
</dbReference>
<feature type="region of interest" description="Disordered" evidence="3">
    <location>
        <begin position="145"/>
        <end position="164"/>
    </location>
</feature>
<gene>
    <name evidence="5" type="ORF">U3653_19210</name>
</gene>
<evidence type="ECO:0000313" key="5">
    <source>
        <dbReference type="EMBL" id="MEB3512164.1"/>
    </source>
</evidence>
<dbReference type="Proteomes" id="UP001348098">
    <property type="component" value="Unassembled WGS sequence"/>
</dbReference>
<accession>A0ABU6AXL9</accession>
<evidence type="ECO:0000256" key="2">
    <source>
        <dbReference type="RuleBase" id="RU003749"/>
    </source>
</evidence>
<evidence type="ECO:0000256" key="3">
    <source>
        <dbReference type="SAM" id="MobiDB-lite"/>
    </source>
</evidence>
<comment type="caution">
    <text evidence="5">The sequence shown here is derived from an EMBL/GenBank/DDBJ whole genome shotgun (WGS) entry which is preliminary data.</text>
</comment>
<dbReference type="PROSITE" id="PS50801">
    <property type="entry name" value="STAS"/>
    <property type="match status" value="1"/>
</dbReference>
<comment type="similarity">
    <text evidence="1 2">Belongs to the anti-sigma-factor antagonist family.</text>
</comment>
<dbReference type="EMBL" id="JAYKYQ010000007">
    <property type="protein sequence ID" value="MEB3512164.1"/>
    <property type="molecule type" value="Genomic_DNA"/>
</dbReference>
<proteinExistence type="inferred from homology"/>
<dbReference type="SUPFAM" id="SSF52091">
    <property type="entry name" value="SpoIIaa-like"/>
    <property type="match status" value="1"/>
</dbReference>
<dbReference type="InterPro" id="IPR003658">
    <property type="entry name" value="Anti-sigma_ant"/>
</dbReference>
<dbReference type="NCBIfam" id="TIGR00377">
    <property type="entry name" value="ant_ant_sig"/>
    <property type="match status" value="1"/>
</dbReference>
<name>A0ABU6AXL9_9NOCA</name>
<feature type="domain" description="STAS" evidence="4">
    <location>
        <begin position="26"/>
        <end position="137"/>
    </location>
</feature>
<dbReference type="Gene3D" id="3.30.750.24">
    <property type="entry name" value="STAS domain"/>
    <property type="match status" value="1"/>
</dbReference>
<protein>
    <recommendedName>
        <fullName evidence="2">Anti-sigma factor antagonist</fullName>
    </recommendedName>
</protein>
<dbReference type="Pfam" id="PF01740">
    <property type="entry name" value="STAS"/>
    <property type="match status" value="1"/>
</dbReference>
<evidence type="ECO:0000259" key="4">
    <source>
        <dbReference type="PROSITE" id="PS50801"/>
    </source>
</evidence>
<evidence type="ECO:0000313" key="6">
    <source>
        <dbReference type="Proteomes" id="UP001348098"/>
    </source>
</evidence>
<evidence type="ECO:0000256" key="1">
    <source>
        <dbReference type="ARBA" id="ARBA00009013"/>
    </source>
</evidence>